<sequence length="220" mass="24223">MTRLLVFSRTAGYRHESIEAGVAALRDLAAEASVHLDHTESGDAFTSANLSGYAAVVWLQTSGTGLLDAAQRQAYEEFTADGGGFAGIHVASDAERDWPLYGRLVGARFTSHPRELQTARIQVERTDDPSTKPLPTPWSWHEEWYAFDTNPRGSVEILATVNEDDYDVGSSGMGPDHPICWRTEVGRAKAWYTSLGHLPVAYEDETFRAHLWGGVSSVLR</sequence>
<organism evidence="2 3">
    <name type="scientific">Actinopolymorpha singaporensis</name>
    <dbReference type="NCBI Taxonomy" id="117157"/>
    <lineage>
        <taxon>Bacteria</taxon>
        <taxon>Bacillati</taxon>
        <taxon>Actinomycetota</taxon>
        <taxon>Actinomycetes</taxon>
        <taxon>Propionibacteriales</taxon>
        <taxon>Actinopolymorphaceae</taxon>
        <taxon>Actinopolymorpha</taxon>
    </lineage>
</organism>
<accession>A0A1H1MJ95</accession>
<proteinExistence type="predicted"/>
<gene>
    <name evidence="2" type="ORF">SAMN04489717_0837</name>
</gene>
<dbReference type="STRING" id="117157.SAMN04489717_0837"/>
<reference evidence="2 3" key="1">
    <citation type="submission" date="2016-10" db="EMBL/GenBank/DDBJ databases">
        <authorList>
            <person name="de Groot N.N."/>
        </authorList>
    </citation>
    <scope>NUCLEOTIDE SEQUENCE [LARGE SCALE GENOMIC DNA]</scope>
    <source>
        <strain evidence="2 3">DSM 22024</strain>
    </source>
</reference>
<dbReference type="Proteomes" id="UP000198983">
    <property type="component" value="Chromosome I"/>
</dbReference>
<dbReference type="Pfam" id="PF06283">
    <property type="entry name" value="ThuA"/>
    <property type="match status" value="1"/>
</dbReference>
<dbReference type="PANTHER" id="PTHR40469">
    <property type="entry name" value="SECRETED GLYCOSYL HYDROLASE"/>
    <property type="match status" value="1"/>
</dbReference>
<evidence type="ECO:0000313" key="3">
    <source>
        <dbReference type="Proteomes" id="UP000198983"/>
    </source>
</evidence>
<protein>
    <recommendedName>
        <fullName evidence="1">ThuA-like domain-containing protein</fullName>
    </recommendedName>
</protein>
<dbReference type="InterPro" id="IPR029010">
    <property type="entry name" value="ThuA-like"/>
</dbReference>
<dbReference type="SUPFAM" id="SSF52317">
    <property type="entry name" value="Class I glutamine amidotransferase-like"/>
    <property type="match status" value="1"/>
</dbReference>
<dbReference type="EMBL" id="LT629732">
    <property type="protein sequence ID" value="SDR86445.1"/>
    <property type="molecule type" value="Genomic_DNA"/>
</dbReference>
<dbReference type="Gene3D" id="3.40.50.880">
    <property type="match status" value="1"/>
</dbReference>
<dbReference type="PANTHER" id="PTHR40469:SF2">
    <property type="entry name" value="GALACTOSE-BINDING DOMAIN-LIKE SUPERFAMILY PROTEIN"/>
    <property type="match status" value="1"/>
</dbReference>
<dbReference type="AlphaFoldDB" id="A0A1H1MJ95"/>
<keyword evidence="3" id="KW-1185">Reference proteome</keyword>
<dbReference type="OrthoDB" id="6402258at2"/>
<dbReference type="InterPro" id="IPR029062">
    <property type="entry name" value="Class_I_gatase-like"/>
</dbReference>
<evidence type="ECO:0000313" key="2">
    <source>
        <dbReference type="EMBL" id="SDR86445.1"/>
    </source>
</evidence>
<feature type="domain" description="ThuA-like" evidence="1">
    <location>
        <begin position="3"/>
        <end position="215"/>
    </location>
</feature>
<name>A0A1H1MJ95_9ACTN</name>
<dbReference type="RefSeq" id="WP_092650698.1">
    <property type="nucleotide sequence ID" value="NZ_LT629732.1"/>
</dbReference>
<evidence type="ECO:0000259" key="1">
    <source>
        <dbReference type="Pfam" id="PF06283"/>
    </source>
</evidence>